<evidence type="ECO:0000313" key="7">
    <source>
        <dbReference type="EMBL" id="ACM20751.1"/>
    </source>
</evidence>
<dbReference type="InterPro" id="IPR030391">
    <property type="entry name" value="MeTrfase_TrmA_CS"/>
</dbReference>
<dbReference type="AlphaFoldDB" id="B9LZJ8"/>
<dbReference type="SUPFAM" id="SSF50249">
    <property type="entry name" value="Nucleic acid-binding proteins"/>
    <property type="match status" value="1"/>
</dbReference>
<dbReference type="STRING" id="316067.Geob_2398"/>
<accession>B9LZJ8</accession>
<reference evidence="7 8" key="1">
    <citation type="submission" date="2009-01" db="EMBL/GenBank/DDBJ databases">
        <title>Complete sequence of Geobacter sp. FRC-32.</title>
        <authorList>
            <consortium name="US DOE Joint Genome Institute"/>
            <person name="Lucas S."/>
            <person name="Copeland A."/>
            <person name="Lapidus A."/>
            <person name="Glavina del Rio T."/>
            <person name="Dalin E."/>
            <person name="Tice H."/>
            <person name="Bruce D."/>
            <person name="Goodwin L."/>
            <person name="Pitluck S."/>
            <person name="Saunders E."/>
            <person name="Brettin T."/>
            <person name="Detter J.C."/>
            <person name="Han C."/>
            <person name="Larimer F."/>
            <person name="Land M."/>
            <person name="Hauser L."/>
            <person name="Kyrpides N."/>
            <person name="Ovchinnikova G."/>
            <person name="Kostka J."/>
            <person name="Richardson P."/>
        </authorList>
    </citation>
    <scope>NUCLEOTIDE SEQUENCE [LARGE SCALE GENOMIC DNA]</scope>
    <source>
        <strain evidence="8">DSM 22248 / JCM 15807 / FRC-32</strain>
    </source>
</reference>
<proteinExistence type="inferred from homology"/>
<dbReference type="GO" id="GO:0070041">
    <property type="term" value="F:rRNA (uridine-C5-)-methyltransferase activity"/>
    <property type="evidence" value="ECO:0007669"/>
    <property type="project" value="TreeGrafter"/>
</dbReference>
<keyword evidence="3 4" id="KW-0949">S-adenosyl-L-methionine</keyword>
<dbReference type="PROSITE" id="PS51687">
    <property type="entry name" value="SAM_MT_RNA_M5U"/>
    <property type="match status" value="1"/>
</dbReference>
<dbReference type="InterPro" id="IPR002792">
    <property type="entry name" value="TRAM_dom"/>
</dbReference>
<dbReference type="PROSITE" id="PS01231">
    <property type="entry name" value="TRMA_2"/>
    <property type="match status" value="1"/>
</dbReference>
<dbReference type="Gene3D" id="2.40.50.140">
    <property type="entry name" value="Nucleic acid-binding proteins"/>
    <property type="match status" value="1"/>
</dbReference>
<name>B9LZJ8_GEODF</name>
<comment type="similarity">
    <text evidence="4">Belongs to the class I-like SAM-binding methyltransferase superfamily. RNA M5U methyltransferase family.</text>
</comment>
<feature type="domain" description="TRAM" evidence="6">
    <location>
        <begin position="17"/>
        <end position="75"/>
    </location>
</feature>
<sequence>MKKDNRPSSPAQKEDSKLKTGQTIEVAISAINDDGFGVSCYENTPILIAGTFPGESIRARISYVGRRETFASISRIIKHSPDRLTNLSCDKAACDGCALLKMKYPAQLAWKKQLVIKFIRRHKTLEKARLHEVIPSPHQLHYRNSAKLVVSGKFADPVIGIYRRNSHEVLDVAGCAVHHPLIDTIIEAVKAGIKKGKVPIYNPKSQMGLLRYLVIRISESANKAMVIFVTAERSYNELHHLAKHLKNAVPEVSVIAQNINSSLGNVILGQKDHFVTKEQVLSAIMGDTKFLISPRSFFQVNSGSARIIYEKVREWAALTGSERVLDLYCGIGGISLFLARQCKEVTGIEAVDAAVADAERNAQLNGIGNCRFIAGDVAKLIEEMRREDKKVDLIVLNPPRKGCDEQVLKQASALGPAKIIYVSCSPDTLARDLNLLAGLDYETREIQPVDMFPQTPHVENVALLTKKN</sequence>
<evidence type="ECO:0000256" key="4">
    <source>
        <dbReference type="PROSITE-ProRule" id="PRU01024"/>
    </source>
</evidence>
<organism evidence="7 8">
    <name type="scientific">Geotalea daltonii (strain DSM 22248 / JCM 15807 / FRC-32)</name>
    <name type="common">Geobacter daltonii</name>
    <dbReference type="NCBI Taxonomy" id="316067"/>
    <lineage>
        <taxon>Bacteria</taxon>
        <taxon>Pseudomonadati</taxon>
        <taxon>Thermodesulfobacteriota</taxon>
        <taxon>Desulfuromonadia</taxon>
        <taxon>Geobacterales</taxon>
        <taxon>Geobacteraceae</taxon>
        <taxon>Geotalea</taxon>
    </lineage>
</organism>
<dbReference type="Gene3D" id="2.40.50.1070">
    <property type="match status" value="1"/>
</dbReference>
<dbReference type="eggNOG" id="COG2265">
    <property type="taxonomic scope" value="Bacteria"/>
</dbReference>
<keyword evidence="1 4" id="KW-0489">Methyltransferase</keyword>
<dbReference type="PANTHER" id="PTHR11061:SF30">
    <property type="entry name" value="TRNA (URACIL(54)-C(5))-METHYLTRANSFERASE"/>
    <property type="match status" value="1"/>
</dbReference>
<gene>
    <name evidence="7" type="ordered locus">Geob_2398</name>
</gene>
<dbReference type="KEGG" id="geo:Geob_2398"/>
<feature type="active site" evidence="5">
    <location>
        <position position="424"/>
    </location>
</feature>
<dbReference type="InterPro" id="IPR010280">
    <property type="entry name" value="U5_MeTrfase_fam"/>
</dbReference>
<dbReference type="RefSeq" id="WP_012647480.1">
    <property type="nucleotide sequence ID" value="NC_011979.1"/>
</dbReference>
<evidence type="ECO:0000256" key="2">
    <source>
        <dbReference type="ARBA" id="ARBA00022679"/>
    </source>
</evidence>
<evidence type="ECO:0000256" key="5">
    <source>
        <dbReference type="PROSITE-ProRule" id="PRU10015"/>
    </source>
</evidence>
<feature type="binding site" evidence="4">
    <location>
        <position position="349"/>
    </location>
    <ligand>
        <name>S-adenosyl-L-methionine</name>
        <dbReference type="ChEBI" id="CHEBI:59789"/>
    </ligand>
</feature>
<protein>
    <submittedName>
        <fullName evidence="7">RNA methyltransferase, TrmA family</fullName>
    </submittedName>
</protein>
<dbReference type="HOGENOM" id="CLU_014689_7_0_7"/>
<dbReference type="FunFam" id="3.40.50.150:FF:000009">
    <property type="entry name" value="23S rRNA (Uracil(1939)-C(5))-methyltransferase RlmD"/>
    <property type="match status" value="1"/>
</dbReference>
<evidence type="ECO:0000256" key="3">
    <source>
        <dbReference type="ARBA" id="ARBA00022691"/>
    </source>
</evidence>
<dbReference type="NCBIfam" id="TIGR00479">
    <property type="entry name" value="rumA"/>
    <property type="match status" value="1"/>
</dbReference>
<dbReference type="SUPFAM" id="SSF53335">
    <property type="entry name" value="S-adenosyl-L-methionine-dependent methyltransferases"/>
    <property type="match status" value="1"/>
</dbReference>
<dbReference type="PROSITE" id="PS01230">
    <property type="entry name" value="TRMA_1"/>
    <property type="match status" value="1"/>
</dbReference>
<keyword evidence="2 4" id="KW-0808">Transferase</keyword>
<dbReference type="Pfam" id="PF05958">
    <property type="entry name" value="tRNA_U5-meth_tr"/>
    <property type="match status" value="1"/>
</dbReference>
<dbReference type="PROSITE" id="PS50926">
    <property type="entry name" value="TRAM"/>
    <property type="match status" value="1"/>
</dbReference>
<dbReference type="InterPro" id="IPR012340">
    <property type="entry name" value="NA-bd_OB-fold"/>
</dbReference>
<dbReference type="OrthoDB" id="9804590at2"/>
<dbReference type="EMBL" id="CP001390">
    <property type="protein sequence ID" value="ACM20751.1"/>
    <property type="molecule type" value="Genomic_DNA"/>
</dbReference>
<dbReference type="CDD" id="cd02440">
    <property type="entry name" value="AdoMet_MTases"/>
    <property type="match status" value="1"/>
</dbReference>
<evidence type="ECO:0000259" key="6">
    <source>
        <dbReference type="PROSITE" id="PS50926"/>
    </source>
</evidence>
<evidence type="ECO:0000313" key="8">
    <source>
        <dbReference type="Proteomes" id="UP000007721"/>
    </source>
</evidence>
<dbReference type="GO" id="GO:0070475">
    <property type="term" value="P:rRNA base methylation"/>
    <property type="evidence" value="ECO:0007669"/>
    <property type="project" value="TreeGrafter"/>
</dbReference>
<dbReference type="Gene3D" id="3.40.50.150">
    <property type="entry name" value="Vaccinia Virus protein VP39"/>
    <property type="match status" value="1"/>
</dbReference>
<dbReference type="InterPro" id="IPR029063">
    <property type="entry name" value="SAM-dependent_MTases_sf"/>
</dbReference>
<feature type="binding site" evidence="4">
    <location>
        <position position="397"/>
    </location>
    <ligand>
        <name>S-adenosyl-L-methionine</name>
        <dbReference type="ChEBI" id="CHEBI:59789"/>
    </ligand>
</feature>
<dbReference type="Proteomes" id="UP000007721">
    <property type="component" value="Chromosome"/>
</dbReference>
<feature type="binding site" evidence="4">
    <location>
        <position position="328"/>
    </location>
    <ligand>
        <name>S-adenosyl-L-methionine</name>
        <dbReference type="ChEBI" id="CHEBI:59789"/>
    </ligand>
</feature>
<dbReference type="PANTHER" id="PTHR11061">
    <property type="entry name" value="RNA M5U METHYLTRANSFERASE"/>
    <property type="match status" value="1"/>
</dbReference>
<keyword evidence="8" id="KW-1185">Reference proteome</keyword>
<evidence type="ECO:0000256" key="1">
    <source>
        <dbReference type="ARBA" id="ARBA00022603"/>
    </source>
</evidence>
<feature type="binding site" evidence="4">
    <location>
        <position position="299"/>
    </location>
    <ligand>
        <name>S-adenosyl-L-methionine</name>
        <dbReference type="ChEBI" id="CHEBI:59789"/>
    </ligand>
</feature>
<feature type="active site" description="Nucleophile" evidence="4">
    <location>
        <position position="424"/>
    </location>
</feature>
<dbReference type="InterPro" id="IPR030390">
    <property type="entry name" value="MeTrfase_TrmA_AS"/>
</dbReference>